<dbReference type="GO" id="GO:0005615">
    <property type="term" value="C:extracellular space"/>
    <property type="evidence" value="ECO:0007669"/>
    <property type="project" value="TreeGrafter"/>
</dbReference>
<dbReference type="PANTHER" id="PTHR11339:SF408">
    <property type="entry name" value="MUCIN-5B"/>
    <property type="match status" value="1"/>
</dbReference>
<dbReference type="OrthoDB" id="6262482at2759"/>
<dbReference type="InterPro" id="IPR036084">
    <property type="entry name" value="Ser_inhib-like_sf"/>
</dbReference>
<dbReference type="SMART" id="SM00216">
    <property type="entry name" value="VWD"/>
    <property type="match status" value="3"/>
</dbReference>
<dbReference type="PROSITE" id="PS51233">
    <property type="entry name" value="VWFD"/>
    <property type="match status" value="2"/>
</dbReference>
<dbReference type="InterPro" id="IPR001846">
    <property type="entry name" value="VWF_type-D"/>
</dbReference>
<evidence type="ECO:0000256" key="1">
    <source>
        <dbReference type="ARBA" id="ARBA00004613"/>
    </source>
</evidence>
<name>A0A401RR77_CHIPU</name>
<dbReference type="PANTHER" id="PTHR11339">
    <property type="entry name" value="EXTRACELLULAR MATRIX GLYCOPROTEIN RELATED"/>
    <property type="match status" value="1"/>
</dbReference>
<dbReference type="InterPro" id="IPR058753">
    <property type="entry name" value="TIL_OTOGL_Mucin"/>
</dbReference>
<dbReference type="Pfam" id="PF08742">
    <property type="entry name" value="C8"/>
    <property type="match status" value="2"/>
</dbReference>
<dbReference type="Pfam" id="PF01826">
    <property type="entry name" value="TIL"/>
    <property type="match status" value="1"/>
</dbReference>
<dbReference type="AlphaFoldDB" id="A0A401RR77"/>
<dbReference type="Pfam" id="PF00094">
    <property type="entry name" value="VWD"/>
    <property type="match status" value="3"/>
</dbReference>
<dbReference type="SMART" id="SM00215">
    <property type="entry name" value="VWC_out"/>
    <property type="match status" value="1"/>
</dbReference>
<dbReference type="InterPro" id="IPR001007">
    <property type="entry name" value="VWF_dom"/>
</dbReference>
<dbReference type="InterPro" id="IPR014853">
    <property type="entry name" value="VWF/SSPO/ZAN-like_Cys-rich_dom"/>
</dbReference>
<reference evidence="7 8" key="1">
    <citation type="journal article" date="2018" name="Nat. Ecol. Evol.">
        <title>Shark genomes provide insights into elasmobranch evolution and the origin of vertebrates.</title>
        <authorList>
            <person name="Hara Y"/>
            <person name="Yamaguchi K"/>
            <person name="Onimaru K"/>
            <person name="Kadota M"/>
            <person name="Koyanagi M"/>
            <person name="Keeley SD"/>
            <person name="Tatsumi K"/>
            <person name="Tanaka K"/>
            <person name="Motone F"/>
            <person name="Kageyama Y"/>
            <person name="Nozu R"/>
            <person name="Adachi N"/>
            <person name="Nishimura O"/>
            <person name="Nakagawa R"/>
            <person name="Tanegashima C"/>
            <person name="Kiyatake I"/>
            <person name="Matsumoto R"/>
            <person name="Murakumo K"/>
            <person name="Nishida K"/>
            <person name="Terakita A"/>
            <person name="Kuratani S"/>
            <person name="Sato K"/>
            <person name="Hyodo S Kuraku.S."/>
        </authorList>
    </citation>
    <scope>NUCLEOTIDE SEQUENCE [LARGE SCALE GENOMIC DNA]</scope>
</reference>
<dbReference type="Pfam" id="PF25962">
    <property type="entry name" value="TIL_OTOGL_Mucin"/>
    <property type="match status" value="1"/>
</dbReference>
<evidence type="ECO:0000256" key="2">
    <source>
        <dbReference type="ARBA" id="ARBA00022525"/>
    </source>
</evidence>
<evidence type="ECO:0000313" key="7">
    <source>
        <dbReference type="EMBL" id="GCC20705.1"/>
    </source>
</evidence>
<dbReference type="CDD" id="cd19941">
    <property type="entry name" value="TIL"/>
    <property type="match status" value="1"/>
</dbReference>
<sequence length="936" mass="104690">MQIKALDGSVHSLLPGAGDDTPPQSSVGNCYTWGRGAFRTFQDDFFYFASKCNFILSRQCKGPGEDFNIQIRRGTNGNLETIHMLIEGVSVVTANETVRVKDVTIKLPYDDKIIAIQKYGIYTRIYNRKHTISVMWNHRDALSVTLDTKYKNQTCGLCGSFQEGTDINTDSDNAVYNIMVANQLDVLGQVCVNNEPTSSTCSAASSCIHPLSMYFSICFANPTFTNEYLKLCKKDVCACGNKEECACATFEELSRQCTNLPIRSDNEDFFYGIDWKEWSSKVSCVSPDCPENQFYQECGAACIPTCSDPETQQQCDQCVNTCECPDGTVLDDIRDTGKCIDKTACPCEYSGMIYNSGQIRNMSCHSCVCQSGMWECFDISCPGRCKIEEGTHFTTFDNKYYTLKGDCLYYAVVTKAWSVKVELRPCQIAFKQTCLQRVVFTNNQTSYTFNNDGNVYSEGNKVGLPLAKGLCGIFNDNANDDFLSAQNIVENAPVTFANSWEAESNCPGASIFDPCVSSDNEHYAKQHCSKLKDPMDAFAVCHSTVDYTKYYEMCVTATCACENINDCLCAGLGAYVHECAAYGIMVRNWKKGICKHVTARADHYQRMIIPVVFMMFQFMDVAVLWESTWMKTEPVWTGLTAYVMQQGGFWRKGRVLICTADLDCPQGKVFINCNSETALSAENLCERTCRTLNTPCGKQLILTDNHVKTVEKFTNQTQCTNEFYSHHTVGLYLILQFSHGITVIWDKSTRFSITLDSRWKNNVCGLCGNFNDDVSDDLTTKGNSLVTSAVEFGNSWKCMACSDTVNQTSPCDRNPYCLAYAQRKCGIIKTVEFQACHRKVDPTPFYDACVQEACACDLEGKYLGFCTAVAVYAEACNKAGVCVDWRTPERCPVYCDYYNTPGEWSWHYQPCGTLTQKTCSEHSVGKKYSAILEGCV</sequence>
<keyword evidence="2" id="KW-0964">Secreted</keyword>
<keyword evidence="5" id="KW-0325">Glycoprotein</keyword>
<dbReference type="Gene3D" id="2.10.25.10">
    <property type="entry name" value="Laminin"/>
    <property type="match status" value="1"/>
</dbReference>
<dbReference type="OMA" id="CIDKTAC"/>
<dbReference type="InterPro" id="IPR002919">
    <property type="entry name" value="TIL_dom"/>
</dbReference>
<proteinExistence type="predicted"/>
<evidence type="ECO:0000256" key="3">
    <source>
        <dbReference type="ARBA" id="ARBA00022737"/>
    </source>
</evidence>
<organism evidence="7 8">
    <name type="scientific">Chiloscyllium punctatum</name>
    <name type="common">Brownbanded bambooshark</name>
    <name type="synonym">Hemiscyllium punctatum</name>
    <dbReference type="NCBI Taxonomy" id="137246"/>
    <lineage>
        <taxon>Eukaryota</taxon>
        <taxon>Metazoa</taxon>
        <taxon>Chordata</taxon>
        <taxon>Craniata</taxon>
        <taxon>Vertebrata</taxon>
        <taxon>Chondrichthyes</taxon>
        <taxon>Elasmobranchii</taxon>
        <taxon>Galeomorphii</taxon>
        <taxon>Galeoidea</taxon>
        <taxon>Orectolobiformes</taxon>
        <taxon>Hemiscylliidae</taxon>
        <taxon>Chiloscyllium</taxon>
    </lineage>
</organism>
<keyword evidence="8" id="KW-1185">Reference proteome</keyword>
<keyword evidence="4" id="KW-1015">Disulfide bond</keyword>
<evidence type="ECO:0000256" key="4">
    <source>
        <dbReference type="ARBA" id="ARBA00023157"/>
    </source>
</evidence>
<dbReference type="InterPro" id="IPR050780">
    <property type="entry name" value="Mucin_vWF_Thrombospondin_sf"/>
</dbReference>
<accession>A0A401RR77</accession>
<dbReference type="SUPFAM" id="SSF57567">
    <property type="entry name" value="Serine protease inhibitors"/>
    <property type="match status" value="1"/>
</dbReference>
<dbReference type="Proteomes" id="UP000287033">
    <property type="component" value="Unassembled WGS sequence"/>
</dbReference>
<protein>
    <recommendedName>
        <fullName evidence="6">VWFD domain-containing protein</fullName>
    </recommendedName>
</protein>
<dbReference type="SMART" id="SM00832">
    <property type="entry name" value="C8"/>
    <property type="match status" value="2"/>
</dbReference>
<feature type="domain" description="VWFD" evidence="6">
    <location>
        <begin position="28"/>
        <end position="202"/>
    </location>
</feature>
<gene>
    <name evidence="7" type="ORF">chiPu_0019272</name>
</gene>
<dbReference type="GO" id="GO:0031012">
    <property type="term" value="C:extracellular matrix"/>
    <property type="evidence" value="ECO:0007669"/>
    <property type="project" value="TreeGrafter"/>
</dbReference>
<evidence type="ECO:0000313" key="8">
    <source>
        <dbReference type="Proteomes" id="UP000287033"/>
    </source>
</evidence>
<feature type="domain" description="VWFD" evidence="6">
    <location>
        <begin position="611"/>
        <end position="812"/>
    </location>
</feature>
<comment type="caution">
    <text evidence="7">The sequence shown here is derived from an EMBL/GenBank/DDBJ whole genome shotgun (WGS) entry which is preliminary data.</text>
</comment>
<dbReference type="STRING" id="137246.A0A401RR77"/>
<comment type="subcellular location">
    <subcellularLocation>
        <location evidence="1">Secreted</location>
    </subcellularLocation>
</comment>
<keyword evidence="3" id="KW-0677">Repeat</keyword>
<evidence type="ECO:0000256" key="5">
    <source>
        <dbReference type="ARBA" id="ARBA00023180"/>
    </source>
</evidence>
<dbReference type="EMBL" id="BEZZ01001905">
    <property type="protein sequence ID" value="GCC20705.1"/>
    <property type="molecule type" value="Genomic_DNA"/>
</dbReference>
<evidence type="ECO:0000259" key="6">
    <source>
        <dbReference type="PROSITE" id="PS51233"/>
    </source>
</evidence>